<dbReference type="EMBL" id="JAVFWL010000005">
    <property type="protein sequence ID" value="KAK6757599.1"/>
    <property type="molecule type" value="Genomic_DNA"/>
</dbReference>
<evidence type="ECO:0000256" key="1">
    <source>
        <dbReference type="SAM" id="SignalP"/>
    </source>
</evidence>
<feature type="signal peptide" evidence="1">
    <location>
        <begin position="1"/>
        <end position="17"/>
    </location>
</feature>
<feature type="chain" id="PRO_5047286940" evidence="1">
    <location>
        <begin position="18"/>
        <end position="73"/>
    </location>
</feature>
<proteinExistence type="predicted"/>
<protein>
    <submittedName>
        <fullName evidence="2">Uncharacterized protein</fullName>
    </submittedName>
</protein>
<keyword evidence="1" id="KW-0732">Signal</keyword>
<comment type="caution">
    <text evidence="2">The sequence shown here is derived from an EMBL/GenBank/DDBJ whole genome shotgun (WGS) entry which is preliminary data.</text>
</comment>
<evidence type="ECO:0000313" key="3">
    <source>
        <dbReference type="Proteomes" id="UP001303046"/>
    </source>
</evidence>
<reference evidence="2 3" key="1">
    <citation type="submission" date="2023-08" db="EMBL/GenBank/DDBJ databases">
        <title>A Necator americanus chromosomal reference genome.</title>
        <authorList>
            <person name="Ilik V."/>
            <person name="Petrzelkova K.J."/>
            <person name="Pardy F."/>
            <person name="Fuh T."/>
            <person name="Niatou-Singa F.S."/>
            <person name="Gouil Q."/>
            <person name="Baker L."/>
            <person name="Ritchie M.E."/>
            <person name="Jex A.R."/>
            <person name="Gazzola D."/>
            <person name="Li H."/>
            <person name="Toshio Fujiwara R."/>
            <person name="Zhan B."/>
            <person name="Aroian R.V."/>
            <person name="Pafco B."/>
            <person name="Schwarz E.M."/>
        </authorList>
    </citation>
    <scope>NUCLEOTIDE SEQUENCE [LARGE SCALE GENOMIC DNA]</scope>
    <source>
        <strain evidence="2 3">Aroian</strain>
        <tissue evidence="2">Whole animal</tissue>
    </source>
</reference>
<sequence>MLVSLLLTTLNTSPVFGCEHFPLSDENLTTAITEYPEGHRPKRDTPNWDWIRIETEYDQSFNLQIRLAFEELK</sequence>
<gene>
    <name evidence="2" type="primary">Necator_chrV.g20217</name>
    <name evidence="2" type="ORF">RB195_015425</name>
</gene>
<dbReference type="Proteomes" id="UP001303046">
    <property type="component" value="Unassembled WGS sequence"/>
</dbReference>
<keyword evidence="3" id="KW-1185">Reference proteome</keyword>
<evidence type="ECO:0000313" key="2">
    <source>
        <dbReference type="EMBL" id="KAK6757599.1"/>
    </source>
</evidence>
<accession>A0ABR1E4H4</accession>
<organism evidence="2 3">
    <name type="scientific">Necator americanus</name>
    <name type="common">Human hookworm</name>
    <dbReference type="NCBI Taxonomy" id="51031"/>
    <lineage>
        <taxon>Eukaryota</taxon>
        <taxon>Metazoa</taxon>
        <taxon>Ecdysozoa</taxon>
        <taxon>Nematoda</taxon>
        <taxon>Chromadorea</taxon>
        <taxon>Rhabditida</taxon>
        <taxon>Rhabditina</taxon>
        <taxon>Rhabditomorpha</taxon>
        <taxon>Strongyloidea</taxon>
        <taxon>Ancylostomatidae</taxon>
        <taxon>Bunostominae</taxon>
        <taxon>Necator</taxon>
    </lineage>
</organism>
<name>A0ABR1E4H4_NECAM</name>